<dbReference type="Proteomes" id="UP001189429">
    <property type="component" value="Unassembled WGS sequence"/>
</dbReference>
<reference evidence="2" key="1">
    <citation type="submission" date="2023-10" db="EMBL/GenBank/DDBJ databases">
        <authorList>
            <person name="Chen Y."/>
            <person name="Shah S."/>
            <person name="Dougan E. K."/>
            <person name="Thang M."/>
            <person name="Chan C."/>
        </authorList>
    </citation>
    <scope>NUCLEOTIDE SEQUENCE [LARGE SCALE GENOMIC DNA]</scope>
</reference>
<accession>A0ABN9PXT1</accession>
<comment type="caution">
    <text evidence="2">The sequence shown here is derived from an EMBL/GenBank/DDBJ whole genome shotgun (WGS) entry which is preliminary data.</text>
</comment>
<evidence type="ECO:0000313" key="3">
    <source>
        <dbReference type="Proteomes" id="UP001189429"/>
    </source>
</evidence>
<evidence type="ECO:0000256" key="1">
    <source>
        <dbReference type="SAM" id="MobiDB-lite"/>
    </source>
</evidence>
<dbReference type="PANTHER" id="PTHR13138">
    <property type="entry name" value="PROTEIN LIN1"/>
    <property type="match status" value="1"/>
</dbReference>
<evidence type="ECO:0000313" key="2">
    <source>
        <dbReference type="EMBL" id="CAK0796519.1"/>
    </source>
</evidence>
<feature type="non-terminal residue" evidence="2">
    <location>
        <position position="272"/>
    </location>
</feature>
<gene>
    <name evidence="2" type="ORF">PCOR1329_LOCUS5890</name>
</gene>
<feature type="region of interest" description="Disordered" evidence="1">
    <location>
        <begin position="1"/>
        <end position="51"/>
    </location>
</feature>
<dbReference type="InterPro" id="IPR039905">
    <property type="entry name" value="CD2BP2/Lin1"/>
</dbReference>
<keyword evidence="3" id="KW-1185">Reference proteome</keyword>
<feature type="compositionally biased region" description="Acidic residues" evidence="1">
    <location>
        <begin position="176"/>
        <end position="189"/>
    </location>
</feature>
<proteinExistence type="predicted"/>
<feature type="compositionally biased region" description="Gly residues" evidence="1">
    <location>
        <begin position="21"/>
        <end position="36"/>
    </location>
</feature>
<feature type="compositionally biased region" description="Polar residues" evidence="1">
    <location>
        <begin position="161"/>
        <end position="171"/>
    </location>
</feature>
<protein>
    <recommendedName>
        <fullName evidence="4">CD2 antigen cytoplasmic tail-binding protein 2</fullName>
    </recommendedName>
</protein>
<dbReference type="PANTHER" id="PTHR13138:SF3">
    <property type="entry name" value="CD2 ANTIGEN CYTOPLASMIC TAIL-BINDING PROTEIN 2"/>
    <property type="match status" value="1"/>
</dbReference>
<feature type="compositionally biased region" description="Low complexity" evidence="1">
    <location>
        <begin position="193"/>
        <end position="203"/>
    </location>
</feature>
<sequence>MAPPMQDGRAKGGGRGKGAGRGRGDGRGQGGPGRGRGASSEAARELAEIEGGAVEAESRIEILRAQRAAARGGKAAVQDSVRENEGIDEADPERVFDDGIRLEPFNMRREMAEGHFDEAGMYILNKDEEKEVTDAWLDTVDQAERTAIFKRNERQQKAAKTATSRISSINKNLGKDEEEDEDAKEEGEDKDGAGQSATDGPAAAPQPPDEQDDAATLLAFLEELSPRRPHADSPPQARGALERTARRRPRGTLPEATSGGNVGRAVCWGVSA</sequence>
<name>A0ABN9PXT1_9DINO</name>
<organism evidence="2 3">
    <name type="scientific">Prorocentrum cordatum</name>
    <dbReference type="NCBI Taxonomy" id="2364126"/>
    <lineage>
        <taxon>Eukaryota</taxon>
        <taxon>Sar</taxon>
        <taxon>Alveolata</taxon>
        <taxon>Dinophyceae</taxon>
        <taxon>Prorocentrales</taxon>
        <taxon>Prorocentraceae</taxon>
        <taxon>Prorocentrum</taxon>
    </lineage>
</organism>
<feature type="region of interest" description="Disordered" evidence="1">
    <location>
        <begin position="150"/>
        <end position="272"/>
    </location>
</feature>
<dbReference type="EMBL" id="CAUYUJ010001561">
    <property type="protein sequence ID" value="CAK0796519.1"/>
    <property type="molecule type" value="Genomic_DNA"/>
</dbReference>
<evidence type="ECO:0008006" key="4">
    <source>
        <dbReference type="Google" id="ProtNLM"/>
    </source>
</evidence>
<feature type="region of interest" description="Disordered" evidence="1">
    <location>
        <begin position="70"/>
        <end position="91"/>
    </location>
</feature>